<dbReference type="PROSITE" id="PS51257">
    <property type="entry name" value="PROKAR_LIPOPROTEIN"/>
    <property type="match status" value="1"/>
</dbReference>
<dbReference type="PATRIC" id="fig|1121290.3.peg.2215"/>
<dbReference type="PANTHER" id="PTHR23135">
    <property type="entry name" value="MUR LIGASE FAMILY MEMBER"/>
    <property type="match status" value="1"/>
</dbReference>
<gene>
    <name evidence="3" type="primary">murC_2</name>
    <name evidence="3" type="ORF">CLOACE_21990</name>
</gene>
<accession>A0A1E8EVL6</accession>
<evidence type="ECO:0000313" key="3">
    <source>
        <dbReference type="EMBL" id="OFI00008.1"/>
    </source>
</evidence>
<keyword evidence="4" id="KW-1185">Reference proteome</keyword>
<dbReference type="EMBL" id="LZFO01000050">
    <property type="protein sequence ID" value="OFI00008.1"/>
    <property type="molecule type" value="Genomic_DNA"/>
</dbReference>
<dbReference type="Pfam" id="PF08353">
    <property type="entry name" value="MurT_C"/>
    <property type="match status" value="1"/>
</dbReference>
<dbReference type="GO" id="GO:0005524">
    <property type="term" value="F:ATP binding"/>
    <property type="evidence" value="ECO:0007669"/>
    <property type="project" value="InterPro"/>
</dbReference>
<dbReference type="Gene3D" id="3.40.1190.10">
    <property type="entry name" value="Mur-like, catalytic domain"/>
    <property type="match status" value="1"/>
</dbReference>
<dbReference type="InterPro" id="IPR036565">
    <property type="entry name" value="Mur-like_cat_sf"/>
</dbReference>
<comment type="pathway">
    <text evidence="1">Cell wall biogenesis; peptidoglycan biosynthesis.</text>
</comment>
<dbReference type="EC" id="6.3.2.8" evidence="3"/>
<evidence type="ECO:0000256" key="1">
    <source>
        <dbReference type="ARBA" id="ARBA00004752"/>
    </source>
</evidence>
<feature type="domain" description="Lipid II isoglutaminyl synthase (glutamine-hydrolyzing) subunit MurT C-terminal" evidence="2">
    <location>
        <begin position="257"/>
        <end position="367"/>
    </location>
</feature>
<dbReference type="GO" id="GO:0008763">
    <property type="term" value="F:UDP-N-acetylmuramate-L-alanine ligase activity"/>
    <property type="evidence" value="ECO:0007669"/>
    <property type="project" value="UniProtKB-EC"/>
</dbReference>
<dbReference type="InterPro" id="IPR013564">
    <property type="entry name" value="MurT_C"/>
</dbReference>
<comment type="caution">
    <text evidence="3">The sequence shown here is derived from an EMBL/GenBank/DDBJ whole genome shotgun (WGS) entry which is preliminary data.</text>
</comment>
<proteinExistence type="predicted"/>
<dbReference type="AlphaFoldDB" id="A0A1E8EVL6"/>
<dbReference type="PANTHER" id="PTHR23135:SF7">
    <property type="entry name" value="LIPID II ISOGLUTAMINYL SYNTHASE (GLUTAMINE-HYDROLYZING) SUBUNIT MURT"/>
    <property type="match status" value="1"/>
</dbReference>
<name>A0A1E8EVL6_9CLOT</name>
<protein>
    <submittedName>
        <fullName evidence="3">UDP-N-acetylmuramate--L-alanine ligase</fullName>
        <ecNumber evidence="3">6.3.2.8</ecNumber>
    </submittedName>
</protein>
<dbReference type="STRING" id="1121290.CLAOCE_21990"/>
<evidence type="ECO:0000259" key="2">
    <source>
        <dbReference type="Pfam" id="PF08353"/>
    </source>
</evidence>
<dbReference type="Proteomes" id="UP000175744">
    <property type="component" value="Unassembled WGS sequence"/>
</dbReference>
<reference evidence="3 4" key="1">
    <citation type="submission" date="2016-06" db="EMBL/GenBank/DDBJ databases">
        <title>Genome sequence of Clostridium acetireducens DSM 10703.</title>
        <authorList>
            <person name="Poehlein A."/>
            <person name="Fluechter S."/>
            <person name="Duerre P."/>
            <person name="Daniel R."/>
        </authorList>
    </citation>
    <scope>NUCLEOTIDE SEQUENCE [LARGE SCALE GENOMIC DNA]</scope>
    <source>
        <strain evidence="3 4">DSM 10703</strain>
    </source>
</reference>
<dbReference type="SUPFAM" id="SSF53623">
    <property type="entry name" value="MurD-like peptide ligases, catalytic domain"/>
    <property type="match status" value="1"/>
</dbReference>
<evidence type="ECO:0000313" key="4">
    <source>
        <dbReference type="Proteomes" id="UP000175744"/>
    </source>
</evidence>
<organism evidence="3 4">
    <name type="scientific">Clostridium acetireducens DSM 10703</name>
    <dbReference type="NCBI Taxonomy" id="1121290"/>
    <lineage>
        <taxon>Bacteria</taxon>
        <taxon>Bacillati</taxon>
        <taxon>Bacillota</taxon>
        <taxon>Clostridia</taxon>
        <taxon>Eubacteriales</taxon>
        <taxon>Clostridiaceae</taxon>
        <taxon>Clostridium</taxon>
    </lineage>
</organism>
<keyword evidence="3" id="KW-0436">Ligase</keyword>
<sequence length="384" mass="43989">MIYNMIKDSGKKVITNNTGANMYTGIISCFVENYKFNDDCSEKFAVIEVDEANVKFITEYITPEAITITNLFRDQLDRYGEVYTTLRKIIEGVKKVPESTLVLNGDESLLGDLSLPNKTIYYGFNCDINKNKKISLNADSKFCKVCKSAYKYNFVTYNHLGDFYCENCGYHRPDLNYFVDEIKELTPDGSYIQINGNEYYINQPGLYNIYNGLCAFSIAKTLGVDNSIIFNSLKSQKSSFGRQETIDIDGKEVKIILVKNPAGYDQAVNTISLDKRNINLAVLLNDNYADGRDVSWIWDVNFEKLSYLNINKIMISGIRLYDMAIRLKIANLNANNFVLCENDENLLKEIKQCDTNIVYILATYTAMINFRKFLNSNGYIKKLW</sequence>